<name>A0AAV6TK78_9ARAC</name>
<comment type="caution">
    <text evidence="1">The sequence shown here is derived from an EMBL/GenBank/DDBJ whole genome shotgun (WGS) entry which is preliminary data.</text>
</comment>
<accession>A0AAV6TK78</accession>
<evidence type="ECO:0000313" key="2">
    <source>
        <dbReference type="Proteomes" id="UP000827092"/>
    </source>
</evidence>
<reference evidence="1 2" key="1">
    <citation type="journal article" date="2022" name="Nat. Ecol. Evol.">
        <title>A masculinizing supergene underlies an exaggerated male reproductive morph in a spider.</title>
        <authorList>
            <person name="Hendrickx F."/>
            <person name="De Corte Z."/>
            <person name="Sonet G."/>
            <person name="Van Belleghem S.M."/>
            <person name="Kostlbacher S."/>
            <person name="Vangestel C."/>
        </authorList>
    </citation>
    <scope>NUCLEOTIDE SEQUENCE [LARGE SCALE GENOMIC DNA]</scope>
    <source>
        <strain evidence="1">W744_W776</strain>
    </source>
</reference>
<dbReference type="Gene3D" id="2.110.10.10">
    <property type="entry name" value="Hemopexin-like domain"/>
    <property type="match status" value="1"/>
</dbReference>
<dbReference type="SUPFAM" id="SSF50923">
    <property type="entry name" value="Hemopexin-like domain"/>
    <property type="match status" value="1"/>
</dbReference>
<dbReference type="Pfam" id="PF00045">
    <property type="entry name" value="Hemopexin"/>
    <property type="match status" value="1"/>
</dbReference>
<dbReference type="AlphaFoldDB" id="A0AAV6TK78"/>
<dbReference type="Proteomes" id="UP000827092">
    <property type="component" value="Unassembled WGS sequence"/>
</dbReference>
<protein>
    <submittedName>
        <fullName evidence="1">Uncharacterized protein</fullName>
    </submittedName>
</protein>
<dbReference type="InterPro" id="IPR018487">
    <property type="entry name" value="Hemopexin-like_repeat"/>
</dbReference>
<dbReference type="InterPro" id="IPR036375">
    <property type="entry name" value="Hemopexin-like_dom_sf"/>
</dbReference>
<gene>
    <name evidence="1" type="ORF">JTE90_003163</name>
</gene>
<organism evidence="1 2">
    <name type="scientific">Oedothorax gibbosus</name>
    <dbReference type="NCBI Taxonomy" id="931172"/>
    <lineage>
        <taxon>Eukaryota</taxon>
        <taxon>Metazoa</taxon>
        <taxon>Ecdysozoa</taxon>
        <taxon>Arthropoda</taxon>
        <taxon>Chelicerata</taxon>
        <taxon>Arachnida</taxon>
        <taxon>Araneae</taxon>
        <taxon>Araneomorphae</taxon>
        <taxon>Entelegynae</taxon>
        <taxon>Araneoidea</taxon>
        <taxon>Linyphiidae</taxon>
        <taxon>Erigoninae</taxon>
        <taxon>Oedothorax</taxon>
    </lineage>
</organism>
<keyword evidence="2" id="KW-1185">Reference proteome</keyword>
<evidence type="ECO:0000313" key="1">
    <source>
        <dbReference type="EMBL" id="KAG8171941.1"/>
    </source>
</evidence>
<proteinExistence type="predicted"/>
<sequence length="99" mass="11062">MPWSIRNIDAIYERPDSHIVVFTGQNYWIHHGNGFTSDSPMPLTSLGLPSELERLDAAFVGPKTDGRTSSVEITIGGSTRQRLRWTLDIHKVSLRGGKD</sequence>
<dbReference type="EMBL" id="JAFNEN010003357">
    <property type="protein sequence ID" value="KAG8171941.1"/>
    <property type="molecule type" value="Genomic_DNA"/>
</dbReference>